<name>J8QG20_SACK1</name>
<feature type="region of interest" description="Disordered" evidence="1">
    <location>
        <begin position="626"/>
        <end position="647"/>
    </location>
</feature>
<feature type="region of interest" description="Disordered" evidence="1">
    <location>
        <begin position="742"/>
        <end position="813"/>
    </location>
</feature>
<dbReference type="AlphaFoldDB" id="J8QG20"/>
<dbReference type="EMBL" id="AACI03000319">
    <property type="protein sequence ID" value="EJT44621.1"/>
    <property type="molecule type" value="Genomic_DNA"/>
</dbReference>
<comment type="caution">
    <text evidence="2">The sequence shown here is derived from an EMBL/GenBank/DDBJ whole genome shotgun (WGS) entry which is preliminary data.</text>
</comment>
<accession>J8QG20</accession>
<feature type="region of interest" description="Disordered" evidence="1">
    <location>
        <begin position="418"/>
        <end position="439"/>
    </location>
</feature>
<gene>
    <name evidence="2" type="primary">YDR475C</name>
    <name evidence="2" type="ORF">SKUD_195903</name>
</gene>
<feature type="compositionally biased region" description="Low complexity" evidence="1">
    <location>
        <begin position="205"/>
        <end position="222"/>
    </location>
</feature>
<dbReference type="Proteomes" id="UP000002753">
    <property type="component" value="Unassembled WGS sequence"/>
</dbReference>
<feature type="compositionally biased region" description="Polar residues" evidence="1">
    <location>
        <begin position="891"/>
        <end position="910"/>
    </location>
</feature>
<reference evidence="3" key="2">
    <citation type="journal article" date="2011" name="G3 (Bethesda)">
        <title>The awesome power of yeast evolutionary genetics: New genome sequences and strain resources for the Saccharomyces sensu stricto genus.</title>
        <authorList>
            <person name="Scannell D.R."/>
            <person name="Zill O.A."/>
            <person name="Rokas A."/>
            <person name="Payen C."/>
            <person name="Dunham M.J."/>
            <person name="Eisen M.B."/>
            <person name="Rine J."/>
            <person name="Johnston M."/>
            <person name="Hittinger C.T."/>
        </authorList>
    </citation>
    <scope>GENOME REANNOTATION</scope>
    <source>
        <strain evidence="3">ATCC MYA-4449 / AS 2.2408 / CBS 8840 / NBRC 1802 / NCYC 2889</strain>
    </source>
</reference>
<keyword evidence="3" id="KW-1185">Reference proteome</keyword>
<organism evidence="2 3">
    <name type="scientific">Saccharomyces kudriavzevii (strain ATCC MYA-4449 / AS 2.2408 / CBS 8840 / NBRC 1802 / NCYC 2889)</name>
    <name type="common">Yeast</name>
    <dbReference type="NCBI Taxonomy" id="226230"/>
    <lineage>
        <taxon>Eukaryota</taxon>
        <taxon>Fungi</taxon>
        <taxon>Dikarya</taxon>
        <taxon>Ascomycota</taxon>
        <taxon>Saccharomycotina</taxon>
        <taxon>Saccharomycetes</taxon>
        <taxon>Saccharomycetales</taxon>
        <taxon>Saccharomycetaceae</taxon>
        <taxon>Saccharomyces</taxon>
    </lineage>
</organism>
<sequence length="953" mass="107067">MIFLRWCGTHALHVSTTSRVIYVCFCKHNLKSFCLLQQILHIIFIFFFFSKGMLLTDKENSIFKGRRSLRYNNYTGTGHTERMVLRDQDAQSRNFYKHIRLFIRPDQLEKTVNVLAKQEEDDSRSLASILDSSPLVKKRGRSSNEKYLPCVSFNTVPRSRVSSPLDEEKREFPGVQVPADYTMDEYYDDESGYSSDSNVDFFSRNSYSGGSSNREGSSASPGRYSSPPPASRRNIKIGQMFKISGNGKIVREDYPTTPTDINNALVINRAYANWRELWIKKKNQIDRRLEQKQDFFNYPTILFPPNKKKISAGAATTIKFNPPLEDGFTPLTKSQKRKERVLNEVVGFPNTPRTILCHVSGRRHTWVALDWVLRTLIQNTDHIVVLANLPGLTRSNFDDNGSMTRRKRLLMTLDDSRSIRSTTRSRSRSRSRSVCTRRALSLGPEESDNKMKHESFMEWSSGYTQNEIERKLQDLFDYVTLVLPQDRSVKITVEILIGKTKKTLLEAMNIYFPDFFVSSTLRWKRTDNLVHWKSNLLTDKLCTNFPIPTFVVPAKRMLELELNLQRQFADSKATKAKDKSASKPGLNHSKSADARLPTISSIKREPINDYSIDSLCYSADANGVDDESRINVSNGGPNTSDNDENDVGSVESLTSNISVKERLCGLPRNRRESMAQQLNDADHDSSIPPGQRHLKKLDIILESSLKFSLEVDTITDSTENADANGSRSRSMDSGFEELKRVITGGAPPKHVAAQKRSMLDVLDNPSASRSKSKSRSRSKSRDNPKPGSPSAAGINSDTSESRSRSPQIKFASTVKDVDGNAALGVFKSKLSPDNTGDKEHHHSYYRGADQPATPAFPELTPSKSYSVSSGNKDPSLRKVSSASSLRKVKSNDSNPGKHTKKTPVTSTYLKPNSGGGGLFSFFKSKSRSSSPLRSDTEAKSTSKRSGLFGFRKL</sequence>
<dbReference type="HOGENOM" id="CLU_012887_0_0_1"/>
<feature type="region of interest" description="Disordered" evidence="1">
    <location>
        <begin position="571"/>
        <end position="594"/>
    </location>
</feature>
<feature type="compositionally biased region" description="Basic and acidic residues" evidence="1">
    <location>
        <begin position="572"/>
        <end position="581"/>
    </location>
</feature>
<feature type="compositionally biased region" description="Polar residues" evidence="1">
    <location>
        <begin position="861"/>
        <end position="884"/>
    </location>
</feature>
<evidence type="ECO:0000256" key="1">
    <source>
        <dbReference type="SAM" id="MobiDB-lite"/>
    </source>
</evidence>
<feature type="region of interest" description="Disordered" evidence="1">
    <location>
        <begin position="158"/>
        <end position="177"/>
    </location>
</feature>
<dbReference type="STRING" id="226230.J8QG20"/>
<proteinExistence type="predicted"/>
<evidence type="ECO:0000313" key="3">
    <source>
        <dbReference type="Proteomes" id="UP000002753"/>
    </source>
</evidence>
<feature type="region of interest" description="Disordered" evidence="1">
    <location>
        <begin position="205"/>
        <end position="233"/>
    </location>
</feature>
<feature type="compositionally biased region" description="Polar residues" evidence="1">
    <location>
        <begin position="630"/>
        <end position="640"/>
    </location>
</feature>
<reference evidence="2 3" key="1">
    <citation type="journal article" date="2003" name="Science">
        <title>Finding functional features in Saccharomyces genomes by phylogenetic footprinting.</title>
        <authorList>
            <person name="Cliften P.F."/>
            <person name="Sudarsanam P."/>
            <person name="Desikan A."/>
            <person name="Fulton L."/>
            <person name="Fulton B."/>
            <person name="Majors J."/>
            <person name="Waterston R."/>
            <person name="Cohen B.A."/>
            <person name="Johnston M."/>
        </authorList>
    </citation>
    <scope>NUCLEOTIDE SEQUENCE [LARGE SCALE GENOMIC DNA]</scope>
    <source>
        <strain evidence="3">ATCC MYA-4449 / AS 2.2408 / CBS 8840 / NBRC 1802 / NCYC 2889</strain>
    </source>
</reference>
<protein>
    <submittedName>
        <fullName evidence="2">JIP4-like protein</fullName>
    </submittedName>
</protein>
<feature type="compositionally biased region" description="Low complexity" evidence="1">
    <location>
        <begin position="919"/>
        <end position="933"/>
    </location>
</feature>
<evidence type="ECO:0000313" key="2">
    <source>
        <dbReference type="EMBL" id="EJT44621.1"/>
    </source>
</evidence>
<feature type="region of interest" description="Disordered" evidence="1">
    <location>
        <begin position="827"/>
        <end position="953"/>
    </location>
</feature>